<protein>
    <submittedName>
        <fullName evidence="1">Uncharacterized protein</fullName>
    </submittedName>
</protein>
<name>A0A9P1EKX4_CUSEU</name>
<dbReference type="OrthoDB" id="418748at2759"/>
<evidence type="ECO:0000313" key="2">
    <source>
        <dbReference type="Proteomes" id="UP001152484"/>
    </source>
</evidence>
<organism evidence="1 2">
    <name type="scientific">Cuscuta europaea</name>
    <name type="common">European dodder</name>
    <dbReference type="NCBI Taxonomy" id="41803"/>
    <lineage>
        <taxon>Eukaryota</taxon>
        <taxon>Viridiplantae</taxon>
        <taxon>Streptophyta</taxon>
        <taxon>Embryophyta</taxon>
        <taxon>Tracheophyta</taxon>
        <taxon>Spermatophyta</taxon>
        <taxon>Magnoliopsida</taxon>
        <taxon>eudicotyledons</taxon>
        <taxon>Gunneridae</taxon>
        <taxon>Pentapetalae</taxon>
        <taxon>asterids</taxon>
        <taxon>lamiids</taxon>
        <taxon>Solanales</taxon>
        <taxon>Convolvulaceae</taxon>
        <taxon>Cuscuteae</taxon>
        <taxon>Cuscuta</taxon>
        <taxon>Cuscuta subgen. Cuscuta</taxon>
    </lineage>
</organism>
<comment type="caution">
    <text evidence="1">The sequence shown here is derived from an EMBL/GenBank/DDBJ whole genome shotgun (WGS) entry which is preliminary data.</text>
</comment>
<proteinExistence type="predicted"/>
<feature type="non-terminal residue" evidence="1">
    <location>
        <position position="30"/>
    </location>
</feature>
<gene>
    <name evidence="1" type="ORF">CEURO_LOCUS20487</name>
</gene>
<keyword evidence="2" id="KW-1185">Reference proteome</keyword>
<evidence type="ECO:0000313" key="1">
    <source>
        <dbReference type="EMBL" id="CAH9114689.1"/>
    </source>
</evidence>
<sequence>MNTWFKKRDSHLVTYKSGANSTQIDYFLVR</sequence>
<dbReference type="Proteomes" id="UP001152484">
    <property type="component" value="Unassembled WGS sequence"/>
</dbReference>
<dbReference type="AlphaFoldDB" id="A0A9P1EKX4"/>
<reference evidence="1" key="1">
    <citation type="submission" date="2022-07" db="EMBL/GenBank/DDBJ databases">
        <authorList>
            <person name="Macas J."/>
            <person name="Novak P."/>
            <person name="Neumann P."/>
        </authorList>
    </citation>
    <scope>NUCLEOTIDE SEQUENCE</scope>
</reference>
<dbReference type="EMBL" id="CAMAPE010000065">
    <property type="protein sequence ID" value="CAH9114689.1"/>
    <property type="molecule type" value="Genomic_DNA"/>
</dbReference>
<accession>A0A9P1EKX4</accession>